<evidence type="ECO:0000256" key="8">
    <source>
        <dbReference type="PIRSR" id="PIRSR602401-1"/>
    </source>
</evidence>
<evidence type="ECO:0000256" key="3">
    <source>
        <dbReference type="ARBA" id="ARBA00022617"/>
    </source>
</evidence>
<comment type="cofactor">
    <cofactor evidence="1 8">
        <name>heme</name>
        <dbReference type="ChEBI" id="CHEBI:30413"/>
    </cofactor>
</comment>
<proteinExistence type="inferred from homology"/>
<keyword evidence="10" id="KW-0812">Transmembrane</keyword>
<accession>A0A2V5H3F2</accession>
<keyword evidence="5 9" id="KW-0560">Oxidoreductase</keyword>
<evidence type="ECO:0000256" key="1">
    <source>
        <dbReference type="ARBA" id="ARBA00001971"/>
    </source>
</evidence>
<reference evidence="11 12" key="1">
    <citation type="submission" date="2018-02" db="EMBL/GenBank/DDBJ databases">
        <title>The genomes of Aspergillus section Nigri reveals drivers in fungal speciation.</title>
        <authorList>
            <consortium name="DOE Joint Genome Institute"/>
            <person name="Vesth T.C."/>
            <person name="Nybo J."/>
            <person name="Theobald S."/>
            <person name="Brandl J."/>
            <person name="Frisvad J.C."/>
            <person name="Nielsen K.F."/>
            <person name="Lyhne E.K."/>
            <person name="Kogle M.E."/>
            <person name="Kuo A."/>
            <person name="Riley R."/>
            <person name="Clum A."/>
            <person name="Nolan M."/>
            <person name="Lipzen A."/>
            <person name="Salamov A."/>
            <person name="Henrissat B."/>
            <person name="Wiebenga A."/>
            <person name="De vries R.P."/>
            <person name="Grigoriev I.V."/>
            <person name="Mortensen U.H."/>
            <person name="Andersen M.R."/>
            <person name="Baker S.E."/>
        </authorList>
    </citation>
    <scope>NUCLEOTIDE SEQUENCE [LARGE SCALE GENOMIC DNA]</scope>
    <source>
        <strain evidence="11 12">CBS 115571</strain>
    </source>
</reference>
<evidence type="ECO:0000256" key="5">
    <source>
        <dbReference type="ARBA" id="ARBA00023002"/>
    </source>
</evidence>
<evidence type="ECO:0000256" key="10">
    <source>
        <dbReference type="SAM" id="Phobius"/>
    </source>
</evidence>
<sequence length="498" mass="57016">MAVYDLHHAFYEHHHFLLAFGVVLLAVVVNGCYELLFSPLRKYPGPSLAAVTYLLSAYHTAKGDHILWLQSLHRTYGDAVRFSPDELSFTSAQAWRDIYGHASGGRKSTEKDHRFFGPTPNGTPDIIRANAHDHSRFRRNFSHAFSDKALREQQPLIAQYADMLVAKLQESAQESPAAKVEMVRMYNLTTFDIMGDLTFGDPLNLLKGTGYMEWVGGIFASVKMLCLLRVSRYYSWLTAIMALVVPRSLREKARAHYKACKARVDWRINQTLDKPDIWGLVMEQKESLQLSRDEMYSNSQLFMVAGTETTATALSGLTYQLLRHPEKMQKITQEIREAFKDEEIGMTRLAHLKYLNACIEEGLRVYPPVPVGAARRVPEGGMTVCGDFIPANISLSVHHWATYRSPENFRRPNEFVPERWTNDPEFANDNKAAFQPFSYGPRNCLGKNLAYHEMRIILAKVLYHFDLSLAPESVNWDKQKVFSLWEKKPLMVRLHPRV</sequence>
<keyword evidence="6 8" id="KW-0408">Iron</keyword>
<evidence type="ECO:0000313" key="12">
    <source>
        <dbReference type="Proteomes" id="UP000249829"/>
    </source>
</evidence>
<dbReference type="Pfam" id="PF00067">
    <property type="entry name" value="p450"/>
    <property type="match status" value="1"/>
</dbReference>
<dbReference type="Gene3D" id="1.10.630.10">
    <property type="entry name" value="Cytochrome P450"/>
    <property type="match status" value="1"/>
</dbReference>
<dbReference type="PRINTS" id="PR00385">
    <property type="entry name" value="P450"/>
</dbReference>
<organism evidence="11 12">
    <name type="scientific">Aspergillus violaceofuscus (strain CBS 115571)</name>
    <dbReference type="NCBI Taxonomy" id="1450538"/>
    <lineage>
        <taxon>Eukaryota</taxon>
        <taxon>Fungi</taxon>
        <taxon>Dikarya</taxon>
        <taxon>Ascomycota</taxon>
        <taxon>Pezizomycotina</taxon>
        <taxon>Eurotiomycetes</taxon>
        <taxon>Eurotiomycetidae</taxon>
        <taxon>Eurotiales</taxon>
        <taxon>Aspergillaceae</taxon>
        <taxon>Aspergillus</taxon>
    </lineage>
</organism>
<dbReference type="GO" id="GO:0009403">
    <property type="term" value="P:toxin biosynthetic process"/>
    <property type="evidence" value="ECO:0007669"/>
    <property type="project" value="UniProtKB-ARBA"/>
</dbReference>
<dbReference type="InterPro" id="IPR002401">
    <property type="entry name" value="Cyt_P450_E_grp-I"/>
</dbReference>
<dbReference type="PROSITE" id="PS00086">
    <property type="entry name" value="CYTOCHROME_P450"/>
    <property type="match status" value="1"/>
</dbReference>
<dbReference type="PRINTS" id="PR00463">
    <property type="entry name" value="EP450I"/>
</dbReference>
<keyword evidence="3 8" id="KW-0349">Heme</keyword>
<dbReference type="OMA" id="WKGIYGH"/>
<dbReference type="STRING" id="1450538.A0A2V5H3F2"/>
<keyword evidence="4 8" id="KW-0479">Metal-binding</keyword>
<evidence type="ECO:0000256" key="4">
    <source>
        <dbReference type="ARBA" id="ARBA00022723"/>
    </source>
</evidence>
<gene>
    <name evidence="11" type="ORF">BO99DRAFT_424801</name>
</gene>
<dbReference type="EMBL" id="KZ825170">
    <property type="protein sequence ID" value="PYI16402.1"/>
    <property type="molecule type" value="Genomic_DNA"/>
</dbReference>
<dbReference type="SUPFAM" id="SSF48264">
    <property type="entry name" value="Cytochrome P450"/>
    <property type="match status" value="1"/>
</dbReference>
<comment type="similarity">
    <text evidence="2 9">Belongs to the cytochrome P450 family.</text>
</comment>
<name>A0A2V5H3F2_ASPV1</name>
<dbReference type="PANTHER" id="PTHR24305">
    <property type="entry name" value="CYTOCHROME P450"/>
    <property type="match status" value="1"/>
</dbReference>
<dbReference type="GO" id="GO:0005506">
    <property type="term" value="F:iron ion binding"/>
    <property type="evidence" value="ECO:0007669"/>
    <property type="project" value="InterPro"/>
</dbReference>
<dbReference type="GO" id="GO:0004497">
    <property type="term" value="F:monooxygenase activity"/>
    <property type="evidence" value="ECO:0007669"/>
    <property type="project" value="UniProtKB-KW"/>
</dbReference>
<evidence type="ECO:0000256" key="2">
    <source>
        <dbReference type="ARBA" id="ARBA00010617"/>
    </source>
</evidence>
<feature type="binding site" description="axial binding residue" evidence="8">
    <location>
        <position position="444"/>
    </location>
    <ligand>
        <name>heme</name>
        <dbReference type="ChEBI" id="CHEBI:30413"/>
    </ligand>
    <ligandPart>
        <name>Fe</name>
        <dbReference type="ChEBI" id="CHEBI:18248"/>
    </ligandPart>
</feature>
<evidence type="ECO:0000256" key="6">
    <source>
        <dbReference type="ARBA" id="ARBA00023004"/>
    </source>
</evidence>
<dbReference type="FunFam" id="1.10.630.10:FF:000047">
    <property type="entry name" value="Cytochrome P450 monooxygenase"/>
    <property type="match status" value="1"/>
</dbReference>
<dbReference type="InterPro" id="IPR050121">
    <property type="entry name" value="Cytochrome_P450_monoxygenase"/>
</dbReference>
<evidence type="ECO:0000313" key="11">
    <source>
        <dbReference type="EMBL" id="PYI16402.1"/>
    </source>
</evidence>
<keyword evidence="10" id="KW-1133">Transmembrane helix</keyword>
<dbReference type="Proteomes" id="UP000249829">
    <property type="component" value="Unassembled WGS sequence"/>
</dbReference>
<dbReference type="AlphaFoldDB" id="A0A2V5H3F2"/>
<dbReference type="InterPro" id="IPR036396">
    <property type="entry name" value="Cyt_P450_sf"/>
</dbReference>
<protein>
    <submittedName>
        <fullName evidence="11">Cytochrome P450</fullName>
    </submittedName>
</protein>
<evidence type="ECO:0000256" key="7">
    <source>
        <dbReference type="ARBA" id="ARBA00023033"/>
    </source>
</evidence>
<keyword evidence="12" id="KW-1185">Reference proteome</keyword>
<dbReference type="InterPro" id="IPR001128">
    <property type="entry name" value="Cyt_P450"/>
</dbReference>
<keyword evidence="7 9" id="KW-0503">Monooxygenase</keyword>
<dbReference type="PANTHER" id="PTHR24305:SF210">
    <property type="entry name" value="CYTOCHROME P450 MONOOXYGENASE ASQL-RELATED"/>
    <property type="match status" value="1"/>
</dbReference>
<dbReference type="CDD" id="cd11058">
    <property type="entry name" value="CYP60B-like"/>
    <property type="match status" value="1"/>
</dbReference>
<dbReference type="GO" id="GO:0020037">
    <property type="term" value="F:heme binding"/>
    <property type="evidence" value="ECO:0007669"/>
    <property type="project" value="InterPro"/>
</dbReference>
<feature type="transmembrane region" description="Helical" evidence="10">
    <location>
        <begin position="16"/>
        <end position="37"/>
    </location>
</feature>
<keyword evidence="10" id="KW-0472">Membrane</keyword>
<dbReference type="GO" id="GO:0016705">
    <property type="term" value="F:oxidoreductase activity, acting on paired donors, with incorporation or reduction of molecular oxygen"/>
    <property type="evidence" value="ECO:0007669"/>
    <property type="project" value="InterPro"/>
</dbReference>
<dbReference type="InterPro" id="IPR017972">
    <property type="entry name" value="Cyt_P450_CS"/>
</dbReference>
<evidence type="ECO:0000256" key="9">
    <source>
        <dbReference type="RuleBase" id="RU000461"/>
    </source>
</evidence>